<reference evidence="1 2" key="1">
    <citation type="submission" date="2022-03" db="EMBL/GenBank/DDBJ databases">
        <title>Hymenobactersp. isolated from the air.</title>
        <authorList>
            <person name="Won M."/>
            <person name="Kwon S.-W."/>
        </authorList>
    </citation>
    <scope>NUCLEOTIDE SEQUENCE [LARGE SCALE GENOMIC DNA]</scope>
    <source>
        <strain evidence="1 2">KACC 21982</strain>
    </source>
</reference>
<accession>A0ABY4D5K0</accession>
<dbReference type="PANTHER" id="PTHR38031">
    <property type="entry name" value="SULFUR CARRIER PROTEIN SLR0821-RELATED"/>
    <property type="match status" value="1"/>
</dbReference>
<dbReference type="InterPro" id="IPR016155">
    <property type="entry name" value="Mopterin_synth/thiamin_S_b"/>
</dbReference>
<keyword evidence="2" id="KW-1185">Reference proteome</keyword>
<dbReference type="InterPro" id="IPR012675">
    <property type="entry name" value="Beta-grasp_dom_sf"/>
</dbReference>
<dbReference type="EMBL" id="CP094669">
    <property type="protein sequence ID" value="UOG75263.1"/>
    <property type="molecule type" value="Genomic_DNA"/>
</dbReference>
<dbReference type="RefSeq" id="WP_243799231.1">
    <property type="nucleotide sequence ID" value="NZ_CP094669.1"/>
</dbReference>
<dbReference type="Proteomes" id="UP000831113">
    <property type="component" value="Chromosome"/>
</dbReference>
<dbReference type="InterPro" id="IPR052045">
    <property type="entry name" value="Sulfur_Carrier/Prot_Modifier"/>
</dbReference>
<evidence type="ECO:0000313" key="1">
    <source>
        <dbReference type="EMBL" id="UOG75263.1"/>
    </source>
</evidence>
<dbReference type="Pfam" id="PF02597">
    <property type="entry name" value="ThiS"/>
    <property type="match status" value="1"/>
</dbReference>
<dbReference type="Gene3D" id="3.10.20.30">
    <property type="match status" value="1"/>
</dbReference>
<dbReference type="SUPFAM" id="SSF54285">
    <property type="entry name" value="MoaD/ThiS"/>
    <property type="match status" value="1"/>
</dbReference>
<protein>
    <submittedName>
        <fullName evidence="1">MoaD/ThiS family protein</fullName>
    </submittedName>
</protein>
<gene>
    <name evidence="1" type="ORF">MTX78_01390</name>
</gene>
<sequence>MATVIVPTPLRKFTGNASRVQVSATTVSDVVSELTLQYPELKRHLRTPDGKIPSFINIFVGDDDIRALQQEQTPVQATSVISIVPAIAGGIDQPKA</sequence>
<dbReference type="InterPro" id="IPR003749">
    <property type="entry name" value="ThiS/MoaD-like"/>
</dbReference>
<name>A0ABY4D5K0_9BACT</name>
<dbReference type="PANTHER" id="PTHR38031:SF1">
    <property type="entry name" value="SULFUR CARRIER PROTEIN CYSO"/>
    <property type="match status" value="1"/>
</dbReference>
<proteinExistence type="predicted"/>
<evidence type="ECO:0000313" key="2">
    <source>
        <dbReference type="Proteomes" id="UP000831113"/>
    </source>
</evidence>
<organism evidence="1 2">
    <name type="scientific">Hymenobacter tibetensis</name>
    <dbReference type="NCBI Taxonomy" id="497967"/>
    <lineage>
        <taxon>Bacteria</taxon>
        <taxon>Pseudomonadati</taxon>
        <taxon>Bacteroidota</taxon>
        <taxon>Cytophagia</taxon>
        <taxon>Cytophagales</taxon>
        <taxon>Hymenobacteraceae</taxon>
        <taxon>Hymenobacter</taxon>
    </lineage>
</organism>